<evidence type="ECO:0000259" key="1">
    <source>
        <dbReference type="PROSITE" id="PS50112"/>
    </source>
</evidence>
<dbReference type="InterPro" id="IPR035919">
    <property type="entry name" value="EAL_sf"/>
</dbReference>
<dbReference type="NCBIfam" id="TIGR00254">
    <property type="entry name" value="GGDEF"/>
    <property type="match status" value="1"/>
</dbReference>
<dbReference type="SUPFAM" id="SSF141868">
    <property type="entry name" value="EAL domain-like"/>
    <property type="match status" value="1"/>
</dbReference>
<keyword evidence="5" id="KW-1185">Reference proteome</keyword>
<dbReference type="InterPro" id="IPR029787">
    <property type="entry name" value="Nucleotide_cyclase"/>
</dbReference>
<dbReference type="CDD" id="cd01949">
    <property type="entry name" value="GGDEF"/>
    <property type="match status" value="1"/>
</dbReference>
<dbReference type="CDD" id="cd00130">
    <property type="entry name" value="PAS"/>
    <property type="match status" value="1"/>
</dbReference>
<dbReference type="SMART" id="SM00052">
    <property type="entry name" value="EAL"/>
    <property type="match status" value="1"/>
</dbReference>
<feature type="domain" description="GGDEF" evidence="3">
    <location>
        <begin position="267"/>
        <end position="400"/>
    </location>
</feature>
<reference evidence="4" key="1">
    <citation type="submission" date="2021-04" db="EMBL/GenBank/DDBJ databases">
        <title>Pseudonocardia sp. nov., isolated from sandy soil of mangrove forest.</title>
        <authorList>
            <person name="Zan Z."/>
            <person name="Huang R."/>
            <person name="Liu W."/>
        </authorList>
    </citation>
    <scope>NUCLEOTIDE SEQUENCE</scope>
    <source>
        <strain evidence="4">S2-4</strain>
    </source>
</reference>
<dbReference type="Gene3D" id="3.30.70.270">
    <property type="match status" value="1"/>
</dbReference>
<dbReference type="InterPro" id="IPR052155">
    <property type="entry name" value="Biofilm_reg_signaling"/>
</dbReference>
<gene>
    <name evidence="4" type="ORF">KDL28_13990</name>
</gene>
<dbReference type="PROSITE" id="PS50112">
    <property type="entry name" value="PAS"/>
    <property type="match status" value="1"/>
</dbReference>
<accession>A0ABT0ZZM3</accession>
<dbReference type="Pfam" id="PF00563">
    <property type="entry name" value="EAL"/>
    <property type="match status" value="1"/>
</dbReference>
<dbReference type="SUPFAM" id="SSF55073">
    <property type="entry name" value="Nucleotide cyclase"/>
    <property type="match status" value="1"/>
</dbReference>
<feature type="domain" description="PAS" evidence="1">
    <location>
        <begin position="138"/>
        <end position="184"/>
    </location>
</feature>
<sequence>MTGAVTAEEIAQRATVGLVVVRDGATEWCNAAARDLVARHGGSWTADDAAVRRVVEVAPGAVRALVRWSPPGGGVRLWQVSCTALGSPGRLLYEIADHTAPPTGERPLGMADPHWRLDRLEALARMGSWVWHVADGRVEWSEALLAMFGLPPGEVLEYDGFRALVHPDDLPMIDAAIAEGMATGLPFTYTHRMVVGGSVERIFECHGEVFRDPDGVPSRVLGTARDVTEEHRARTELAYLAEHDPLTGIANRRGITARLAQCAAGPAGATLLLIDVDHFKDVNDLRGHAVGDRVIRRVAETVSAQLEAGALLGRLGGDEFAAVLPRCDPAAGIALGERLCDAVAGDRVLVQGQAAVRTTVSVGVAAVPRGDGVEAGLARADLALYAAKNAGRNRARLFAPDQYTQAVARVGVLQRVGDALDGAAMQLDAQPIVDLATGRASRRELLIRLRDGLDPQLGPAEFLPAAERTDLVLRLDRWVLGHAVRILAGPMARARELRLEVNISARSLEDDELGDWVLAELRACSVEPGRLGLEITETTAITNLDAAKRLVGRLTAAGCGFSLDDFGAGFGSFSHLKHLPFTAVKIAGEFVRQLDTDPVDRALVSAVVGVAQQLGMRTVAEQVDRPELVTVLRELGVDDGQGYHLGRPRPIAELFD</sequence>
<protein>
    <submittedName>
        <fullName evidence="4">EAL domain-containing protein</fullName>
    </submittedName>
</protein>
<evidence type="ECO:0000259" key="2">
    <source>
        <dbReference type="PROSITE" id="PS50883"/>
    </source>
</evidence>
<evidence type="ECO:0000259" key="3">
    <source>
        <dbReference type="PROSITE" id="PS50887"/>
    </source>
</evidence>
<dbReference type="SMART" id="SM00267">
    <property type="entry name" value="GGDEF"/>
    <property type="match status" value="1"/>
</dbReference>
<dbReference type="PROSITE" id="PS50883">
    <property type="entry name" value="EAL"/>
    <property type="match status" value="1"/>
</dbReference>
<dbReference type="Proteomes" id="UP001165283">
    <property type="component" value="Unassembled WGS sequence"/>
</dbReference>
<proteinExistence type="predicted"/>
<dbReference type="Pfam" id="PF08447">
    <property type="entry name" value="PAS_3"/>
    <property type="match status" value="1"/>
</dbReference>
<dbReference type="Gene3D" id="3.20.20.450">
    <property type="entry name" value="EAL domain"/>
    <property type="match status" value="1"/>
</dbReference>
<dbReference type="InterPro" id="IPR035965">
    <property type="entry name" value="PAS-like_dom_sf"/>
</dbReference>
<dbReference type="SMART" id="SM00091">
    <property type="entry name" value="PAS"/>
    <property type="match status" value="1"/>
</dbReference>
<dbReference type="InterPro" id="IPR001633">
    <property type="entry name" value="EAL_dom"/>
</dbReference>
<organism evidence="4 5">
    <name type="scientific">Pseudonocardia humida</name>
    <dbReference type="NCBI Taxonomy" id="2800819"/>
    <lineage>
        <taxon>Bacteria</taxon>
        <taxon>Bacillati</taxon>
        <taxon>Actinomycetota</taxon>
        <taxon>Actinomycetes</taxon>
        <taxon>Pseudonocardiales</taxon>
        <taxon>Pseudonocardiaceae</taxon>
        <taxon>Pseudonocardia</taxon>
    </lineage>
</organism>
<dbReference type="PANTHER" id="PTHR44757">
    <property type="entry name" value="DIGUANYLATE CYCLASE DGCP"/>
    <property type="match status" value="1"/>
</dbReference>
<dbReference type="CDD" id="cd01948">
    <property type="entry name" value="EAL"/>
    <property type="match status" value="1"/>
</dbReference>
<feature type="domain" description="EAL" evidence="2">
    <location>
        <begin position="409"/>
        <end position="656"/>
    </location>
</feature>
<name>A0ABT0ZZM3_9PSEU</name>
<dbReference type="Gene3D" id="3.30.450.20">
    <property type="entry name" value="PAS domain"/>
    <property type="match status" value="1"/>
</dbReference>
<dbReference type="InterPro" id="IPR000160">
    <property type="entry name" value="GGDEF_dom"/>
</dbReference>
<comment type="caution">
    <text evidence="4">The sequence shown here is derived from an EMBL/GenBank/DDBJ whole genome shotgun (WGS) entry which is preliminary data.</text>
</comment>
<dbReference type="Pfam" id="PF00990">
    <property type="entry name" value="GGDEF"/>
    <property type="match status" value="1"/>
</dbReference>
<evidence type="ECO:0000313" key="5">
    <source>
        <dbReference type="Proteomes" id="UP001165283"/>
    </source>
</evidence>
<evidence type="ECO:0000313" key="4">
    <source>
        <dbReference type="EMBL" id="MCO1656166.1"/>
    </source>
</evidence>
<dbReference type="InterPro" id="IPR043128">
    <property type="entry name" value="Rev_trsase/Diguanyl_cyclase"/>
</dbReference>
<dbReference type="InterPro" id="IPR013655">
    <property type="entry name" value="PAS_fold_3"/>
</dbReference>
<dbReference type="EMBL" id="JAGSOV010000033">
    <property type="protein sequence ID" value="MCO1656166.1"/>
    <property type="molecule type" value="Genomic_DNA"/>
</dbReference>
<dbReference type="PANTHER" id="PTHR44757:SF2">
    <property type="entry name" value="BIOFILM ARCHITECTURE MAINTENANCE PROTEIN MBAA"/>
    <property type="match status" value="1"/>
</dbReference>
<dbReference type="InterPro" id="IPR000014">
    <property type="entry name" value="PAS"/>
</dbReference>
<dbReference type="SUPFAM" id="SSF55785">
    <property type="entry name" value="PYP-like sensor domain (PAS domain)"/>
    <property type="match status" value="1"/>
</dbReference>
<dbReference type="RefSeq" id="WP_252438636.1">
    <property type="nucleotide sequence ID" value="NZ_JAGSOV010000033.1"/>
</dbReference>
<dbReference type="PROSITE" id="PS50887">
    <property type="entry name" value="GGDEF"/>
    <property type="match status" value="1"/>
</dbReference>